<name>M4BLT8_HYAAE</name>
<dbReference type="EMBL" id="JH598398">
    <property type="status" value="NOT_ANNOTATED_CDS"/>
    <property type="molecule type" value="Genomic_DNA"/>
</dbReference>
<organism evidence="1 2">
    <name type="scientific">Hyaloperonospora arabidopsidis (strain Emoy2)</name>
    <name type="common">Downy mildew agent</name>
    <name type="synonym">Peronospora arabidopsidis</name>
    <dbReference type="NCBI Taxonomy" id="559515"/>
    <lineage>
        <taxon>Eukaryota</taxon>
        <taxon>Sar</taxon>
        <taxon>Stramenopiles</taxon>
        <taxon>Oomycota</taxon>
        <taxon>Peronosporomycetes</taxon>
        <taxon>Peronosporales</taxon>
        <taxon>Peronosporaceae</taxon>
        <taxon>Hyaloperonospora</taxon>
    </lineage>
</organism>
<proteinExistence type="predicted"/>
<sequence>MTHWFALIRLVRVTGQARRVKLLVTVRNVPIFNFFICLSVCLCVCVNKARCTLYVILSVISLSPPHKKFGTDYYLGKLPTFRPFQYLFNLFSHMQLCWIHYTEVTSVTAALIIHAKLTHPSVGAICHKSHEQSPRCSIPTYHSLVPWTELPIAGPKDQAFSDCAQACRHLRMCLHINSRYMSVQNLIYFYKMSFSYQRATSRACSPMLNCTYLSGCVSVNNARCSLHVVLSAI</sequence>
<dbReference type="AlphaFoldDB" id="M4BLT8"/>
<reference evidence="1" key="2">
    <citation type="submission" date="2015-06" db="UniProtKB">
        <authorList>
            <consortium name="EnsemblProtists"/>
        </authorList>
    </citation>
    <scope>IDENTIFICATION</scope>
    <source>
        <strain evidence="1">Emoy2</strain>
    </source>
</reference>
<evidence type="ECO:0000313" key="2">
    <source>
        <dbReference type="Proteomes" id="UP000011713"/>
    </source>
</evidence>
<evidence type="ECO:0000313" key="1">
    <source>
        <dbReference type="EnsemblProtists" id="HpaP807373"/>
    </source>
</evidence>
<dbReference type="HOGENOM" id="CLU_1191850_0_0_1"/>
<dbReference type="InParanoid" id="M4BLT8"/>
<dbReference type="EnsemblProtists" id="HpaT807373">
    <property type="protein sequence ID" value="HpaP807373"/>
    <property type="gene ID" value="HpaG807373"/>
</dbReference>
<accession>M4BLT8</accession>
<keyword evidence="2" id="KW-1185">Reference proteome</keyword>
<protein>
    <submittedName>
        <fullName evidence="1">Uncharacterized protein</fullName>
    </submittedName>
</protein>
<reference evidence="2" key="1">
    <citation type="journal article" date="2010" name="Science">
        <title>Signatures of adaptation to obligate biotrophy in the Hyaloperonospora arabidopsidis genome.</title>
        <authorList>
            <person name="Baxter L."/>
            <person name="Tripathy S."/>
            <person name="Ishaque N."/>
            <person name="Boot N."/>
            <person name="Cabral A."/>
            <person name="Kemen E."/>
            <person name="Thines M."/>
            <person name="Ah-Fong A."/>
            <person name="Anderson R."/>
            <person name="Badejoko W."/>
            <person name="Bittner-Eddy P."/>
            <person name="Boore J.L."/>
            <person name="Chibucos M.C."/>
            <person name="Coates M."/>
            <person name="Dehal P."/>
            <person name="Delehaunty K."/>
            <person name="Dong S."/>
            <person name="Downton P."/>
            <person name="Dumas B."/>
            <person name="Fabro G."/>
            <person name="Fronick C."/>
            <person name="Fuerstenberg S.I."/>
            <person name="Fulton L."/>
            <person name="Gaulin E."/>
            <person name="Govers F."/>
            <person name="Hughes L."/>
            <person name="Humphray S."/>
            <person name="Jiang R.H."/>
            <person name="Judelson H."/>
            <person name="Kamoun S."/>
            <person name="Kyung K."/>
            <person name="Meijer H."/>
            <person name="Minx P."/>
            <person name="Morris P."/>
            <person name="Nelson J."/>
            <person name="Phuntumart V."/>
            <person name="Qutob D."/>
            <person name="Rehmany A."/>
            <person name="Rougon-Cardoso A."/>
            <person name="Ryden P."/>
            <person name="Torto-Alalibo T."/>
            <person name="Studholme D."/>
            <person name="Wang Y."/>
            <person name="Win J."/>
            <person name="Wood J."/>
            <person name="Clifton S.W."/>
            <person name="Rogers J."/>
            <person name="Van den Ackerveken G."/>
            <person name="Jones J.D."/>
            <person name="McDowell J.M."/>
            <person name="Beynon J."/>
            <person name="Tyler B.M."/>
        </authorList>
    </citation>
    <scope>NUCLEOTIDE SEQUENCE [LARGE SCALE GENOMIC DNA]</scope>
    <source>
        <strain evidence="2">Emoy2</strain>
    </source>
</reference>
<dbReference type="Proteomes" id="UP000011713">
    <property type="component" value="Unassembled WGS sequence"/>
</dbReference>
<dbReference type="VEuPathDB" id="FungiDB:HpaG807373"/>